<evidence type="ECO:0000256" key="2">
    <source>
        <dbReference type="ARBA" id="ARBA00023125"/>
    </source>
</evidence>
<dbReference type="GO" id="GO:0003700">
    <property type="term" value="F:DNA-binding transcription factor activity"/>
    <property type="evidence" value="ECO:0007669"/>
    <property type="project" value="TreeGrafter"/>
</dbReference>
<dbReference type="OrthoDB" id="7185252at2"/>
<evidence type="ECO:0000313" key="6">
    <source>
        <dbReference type="EMBL" id="KCZ95199.1"/>
    </source>
</evidence>
<evidence type="ECO:0000256" key="4">
    <source>
        <dbReference type="PROSITE-ProRule" id="PRU00335"/>
    </source>
</evidence>
<keyword evidence="1" id="KW-0805">Transcription regulation</keyword>
<dbReference type="GO" id="GO:0000976">
    <property type="term" value="F:transcription cis-regulatory region binding"/>
    <property type="evidence" value="ECO:0007669"/>
    <property type="project" value="TreeGrafter"/>
</dbReference>
<keyword evidence="7" id="KW-1185">Reference proteome</keyword>
<reference evidence="6 7" key="1">
    <citation type="submission" date="2013-04" db="EMBL/GenBank/DDBJ databases">
        <title>Hyphomonas hirschiana VP5 Genome Sequencing.</title>
        <authorList>
            <person name="Lai Q."/>
            <person name="Shao Z."/>
        </authorList>
    </citation>
    <scope>NUCLEOTIDE SEQUENCE [LARGE SCALE GENOMIC DNA]</scope>
    <source>
        <strain evidence="6 7">VP5</strain>
    </source>
</reference>
<accession>A0A059FWZ3</accession>
<evidence type="ECO:0000259" key="5">
    <source>
        <dbReference type="PROSITE" id="PS50977"/>
    </source>
</evidence>
<protein>
    <submittedName>
        <fullName evidence="6">TetR family transcriptional regulator</fullName>
    </submittedName>
</protein>
<dbReference type="InterPro" id="IPR050109">
    <property type="entry name" value="HTH-type_TetR-like_transc_reg"/>
</dbReference>
<feature type="domain" description="HTH tetR-type" evidence="5">
    <location>
        <begin position="28"/>
        <end position="88"/>
    </location>
</feature>
<dbReference type="AlphaFoldDB" id="A0A059FWZ3"/>
<evidence type="ECO:0000313" key="7">
    <source>
        <dbReference type="Proteomes" id="UP000025061"/>
    </source>
</evidence>
<evidence type="ECO:0000256" key="3">
    <source>
        <dbReference type="ARBA" id="ARBA00023163"/>
    </source>
</evidence>
<dbReference type="InterPro" id="IPR001647">
    <property type="entry name" value="HTH_TetR"/>
</dbReference>
<evidence type="ECO:0000256" key="1">
    <source>
        <dbReference type="ARBA" id="ARBA00023015"/>
    </source>
</evidence>
<dbReference type="InterPro" id="IPR009057">
    <property type="entry name" value="Homeodomain-like_sf"/>
</dbReference>
<sequence>MTPPILEAGPTTMSEPVADLGRREQAKAERRQKIMRAARDMIRETGDMNLSMRELAKRAEVSVATSYNLFGSKRAVVMAVLEDERDFVQKYHKLHVANAIERIFEAYELAYGYFVQDPDFYRPLWRALLTAGSKEDDTGLVSPERQAQTRAAWHLLLTEARDEGLLRADTAVTPLERALSHIAGGTLLSWAVGTLDTEDLMASVGHGYALLLSAAATPEGRDLLERKRRNYETVLAQNATR</sequence>
<proteinExistence type="predicted"/>
<name>A0A059FWZ3_9PROT</name>
<dbReference type="RefSeq" id="WP_011647408.1">
    <property type="nucleotide sequence ID" value="NZ_ARYI01000004.1"/>
</dbReference>
<dbReference type="Proteomes" id="UP000025061">
    <property type="component" value="Unassembled WGS sequence"/>
</dbReference>
<dbReference type="Gene3D" id="1.10.357.10">
    <property type="entry name" value="Tetracycline Repressor, domain 2"/>
    <property type="match status" value="1"/>
</dbReference>
<dbReference type="SUPFAM" id="SSF46689">
    <property type="entry name" value="Homeodomain-like"/>
    <property type="match status" value="1"/>
</dbReference>
<keyword evidence="2 4" id="KW-0238">DNA-binding</keyword>
<organism evidence="6 7">
    <name type="scientific">Hyphomonas hirschiana VP5</name>
    <dbReference type="NCBI Taxonomy" id="1280951"/>
    <lineage>
        <taxon>Bacteria</taxon>
        <taxon>Pseudomonadati</taxon>
        <taxon>Pseudomonadota</taxon>
        <taxon>Alphaproteobacteria</taxon>
        <taxon>Hyphomonadales</taxon>
        <taxon>Hyphomonadaceae</taxon>
        <taxon>Hyphomonas</taxon>
    </lineage>
</organism>
<dbReference type="PANTHER" id="PTHR30055:SF234">
    <property type="entry name" value="HTH-TYPE TRANSCRIPTIONAL REGULATOR BETI"/>
    <property type="match status" value="1"/>
</dbReference>
<feature type="DNA-binding region" description="H-T-H motif" evidence="4">
    <location>
        <begin position="51"/>
        <end position="70"/>
    </location>
</feature>
<dbReference type="EMBL" id="ARYI01000004">
    <property type="protein sequence ID" value="KCZ95199.1"/>
    <property type="molecule type" value="Genomic_DNA"/>
</dbReference>
<dbReference type="Pfam" id="PF00440">
    <property type="entry name" value="TetR_N"/>
    <property type="match status" value="1"/>
</dbReference>
<dbReference type="PROSITE" id="PS50977">
    <property type="entry name" value="HTH_TETR_2"/>
    <property type="match status" value="1"/>
</dbReference>
<gene>
    <name evidence="6" type="ORF">HHI_05999</name>
</gene>
<dbReference type="PATRIC" id="fig|1280951.3.peg.1211"/>
<dbReference type="PANTHER" id="PTHR30055">
    <property type="entry name" value="HTH-TYPE TRANSCRIPTIONAL REGULATOR RUTR"/>
    <property type="match status" value="1"/>
</dbReference>
<comment type="caution">
    <text evidence="6">The sequence shown here is derived from an EMBL/GenBank/DDBJ whole genome shotgun (WGS) entry which is preliminary data.</text>
</comment>
<keyword evidence="3" id="KW-0804">Transcription</keyword>